<keyword evidence="4" id="KW-1133">Transmembrane helix</keyword>
<keyword evidence="8" id="KW-1185">Reference proteome</keyword>
<keyword evidence="3" id="KW-0732">Signal</keyword>
<dbReference type="Gene3D" id="2.130.10.10">
    <property type="entry name" value="YVTN repeat-like/Quinoprotein amine dehydrogenase"/>
    <property type="match status" value="1"/>
</dbReference>
<feature type="domain" description="DEX1 C-terminal" evidence="6">
    <location>
        <begin position="559"/>
        <end position="644"/>
    </location>
</feature>
<keyword evidence="5" id="KW-0472">Membrane</keyword>
<evidence type="ECO:0000256" key="5">
    <source>
        <dbReference type="ARBA" id="ARBA00023136"/>
    </source>
</evidence>
<dbReference type="SUPFAM" id="SSF69318">
    <property type="entry name" value="Integrin alpha N-terminal domain"/>
    <property type="match status" value="1"/>
</dbReference>
<evidence type="ECO:0000256" key="2">
    <source>
        <dbReference type="ARBA" id="ARBA00022692"/>
    </source>
</evidence>
<keyword evidence="2" id="KW-0812">Transmembrane</keyword>
<dbReference type="InterPro" id="IPR013517">
    <property type="entry name" value="FG-GAP"/>
</dbReference>
<organism evidence="7 8">
    <name type="scientific">Symbiochloris irregularis</name>
    <dbReference type="NCBI Taxonomy" id="706552"/>
    <lineage>
        <taxon>Eukaryota</taxon>
        <taxon>Viridiplantae</taxon>
        <taxon>Chlorophyta</taxon>
        <taxon>core chlorophytes</taxon>
        <taxon>Trebouxiophyceae</taxon>
        <taxon>Trebouxiales</taxon>
        <taxon>Trebouxiaceae</taxon>
        <taxon>Symbiochloris</taxon>
    </lineage>
</organism>
<protein>
    <recommendedName>
        <fullName evidence="6">DEX1 C-terminal domain-containing protein</fullName>
    </recommendedName>
</protein>
<dbReference type="AlphaFoldDB" id="A0AAW1Q311"/>
<comment type="caution">
    <text evidence="7">The sequence shown here is derived from an EMBL/GenBank/DDBJ whole genome shotgun (WGS) entry which is preliminary data.</text>
</comment>
<evidence type="ECO:0000256" key="3">
    <source>
        <dbReference type="ARBA" id="ARBA00022729"/>
    </source>
</evidence>
<dbReference type="InterPro" id="IPR045232">
    <property type="entry name" value="FAM234"/>
</dbReference>
<evidence type="ECO:0000313" key="8">
    <source>
        <dbReference type="Proteomes" id="UP001465755"/>
    </source>
</evidence>
<dbReference type="PANTHER" id="PTHR21419">
    <property type="match status" value="1"/>
</dbReference>
<dbReference type="InterPro" id="IPR056376">
    <property type="entry name" value="DEX1_C"/>
</dbReference>
<evidence type="ECO:0000259" key="6">
    <source>
        <dbReference type="Pfam" id="PF23722"/>
    </source>
</evidence>
<reference evidence="7 8" key="1">
    <citation type="journal article" date="2024" name="Nat. Commun.">
        <title>Phylogenomics reveals the evolutionary origins of lichenization in chlorophyte algae.</title>
        <authorList>
            <person name="Puginier C."/>
            <person name="Libourel C."/>
            <person name="Otte J."/>
            <person name="Skaloud P."/>
            <person name="Haon M."/>
            <person name="Grisel S."/>
            <person name="Petersen M."/>
            <person name="Berrin J.G."/>
            <person name="Delaux P.M."/>
            <person name="Dal Grande F."/>
            <person name="Keller J."/>
        </authorList>
    </citation>
    <scope>NUCLEOTIDE SEQUENCE [LARGE SCALE GENOMIC DNA]</scope>
    <source>
        <strain evidence="7 8">SAG 2036</strain>
    </source>
</reference>
<gene>
    <name evidence="7" type="ORF">WJX73_009335</name>
</gene>
<dbReference type="InterPro" id="IPR015943">
    <property type="entry name" value="WD40/YVTN_repeat-like_dom_sf"/>
</dbReference>
<dbReference type="Pfam" id="PF23722">
    <property type="entry name" value="Beta-sand_DEX1"/>
    <property type="match status" value="1"/>
</dbReference>
<evidence type="ECO:0000313" key="7">
    <source>
        <dbReference type="EMBL" id="KAK9815165.1"/>
    </source>
</evidence>
<name>A0AAW1Q311_9CHLO</name>
<sequence>MLLYLYCPMSCDGHKEVIVPSFVHYLEVIEAADGAKAVEDGWPGFHESTVHASPLLYDIDADGILDVLLATYDGEVLMFKDTGERQENHTISDLIWRRRRRQLLQADFKEAWQAPPDSLPLRSSPPGPPSQQDLARMQMEMAARAFGDPDEGWSKQEVDPDSFNDALTWGDLPLDSDRHSGTSGHVYDDYAHNFGGWDHRWKDVEAGWGSDLDDFSAPHISEGGFLWLDAHILATPALADIDGDGVEDLVLAVTYFFDHDVYSDPDKLATLGTDVDITKYVGGGLVAYDLHTRLMKWQTHLDLSTDQTSFRAHIYSPPTIVDLEGDGSMEILIGTSMGFLYVMDALGKPKEGWPVQMGEIQAQVAVADVNNDGFLEVAVGDTKGTLAVFTHKGEELWERHVASAITQAASFGDINADGALELVFATASGAVYAVSAATGKDIAGFPFRTRGRIMSPVLLTRAIADFRGLQIVVPAADGHLYIIDGILGCADVVDIGETAYAQPLVDDLDGDGRLELLLATMGGNLYSLGTGAPVDPLAVLNSAVHGQSSFVARSGWVGLAATADARAPRDIRGRTLPVRFDITDRRPAPLSNVSAGYKVAVKLEGVGASDMRGRGDSDDTPPVIGVVDTFLVPGTFSAAVLVMQPRVLAGPVLPSFRRSGGLSL</sequence>
<dbReference type="Proteomes" id="UP001465755">
    <property type="component" value="Unassembled WGS sequence"/>
</dbReference>
<dbReference type="Pfam" id="PF13517">
    <property type="entry name" value="FG-GAP_3"/>
    <property type="match status" value="1"/>
</dbReference>
<dbReference type="GO" id="GO:0016020">
    <property type="term" value="C:membrane"/>
    <property type="evidence" value="ECO:0007669"/>
    <property type="project" value="UniProtKB-SubCell"/>
</dbReference>
<accession>A0AAW1Q311</accession>
<dbReference type="EMBL" id="JALJOQ010000001">
    <property type="protein sequence ID" value="KAK9815165.1"/>
    <property type="molecule type" value="Genomic_DNA"/>
</dbReference>
<dbReference type="PANTHER" id="PTHR21419:SF23">
    <property type="entry name" value="PROTEIN DEFECTIVE IN EXINE FORMATION 1"/>
    <property type="match status" value="1"/>
</dbReference>
<evidence type="ECO:0000256" key="4">
    <source>
        <dbReference type="ARBA" id="ARBA00022989"/>
    </source>
</evidence>
<comment type="subcellular location">
    <subcellularLocation>
        <location evidence="1">Membrane</location>
        <topology evidence="1">Single-pass membrane protein</topology>
    </subcellularLocation>
</comment>
<dbReference type="InterPro" id="IPR028994">
    <property type="entry name" value="Integrin_alpha_N"/>
</dbReference>
<proteinExistence type="predicted"/>
<evidence type="ECO:0000256" key="1">
    <source>
        <dbReference type="ARBA" id="ARBA00004167"/>
    </source>
</evidence>